<proteinExistence type="predicted"/>
<reference evidence="1 2" key="1">
    <citation type="journal article" date="2019" name="Sci. Rep.">
        <title>Orb-weaving spider Araneus ventricosus genome elucidates the spidroin gene catalogue.</title>
        <authorList>
            <person name="Kono N."/>
            <person name="Nakamura H."/>
            <person name="Ohtoshi R."/>
            <person name="Moran D.A.P."/>
            <person name="Shinohara A."/>
            <person name="Yoshida Y."/>
            <person name="Fujiwara M."/>
            <person name="Mori M."/>
            <person name="Tomita M."/>
            <person name="Arakawa K."/>
        </authorList>
    </citation>
    <scope>NUCLEOTIDE SEQUENCE [LARGE SCALE GENOMIC DNA]</scope>
</reference>
<gene>
    <name evidence="1" type="ORF">AVEN_158083_1</name>
</gene>
<name>A0A4Y2V6M1_ARAVE</name>
<dbReference type="Proteomes" id="UP000499080">
    <property type="component" value="Unassembled WGS sequence"/>
</dbReference>
<dbReference type="AlphaFoldDB" id="A0A4Y2V6M1"/>
<sequence length="118" mass="13193">MIQDDPSGHQPVTTLTMEVPSTCSVTAVMGTALLPVPGYYSNQEPRLDGQVTMQHATGYKSQQLDHHYMAYQCFSDRLIIDLCACERCPDSNLVCSNLALQQNILHDRVQAEQSLRHD</sequence>
<protein>
    <submittedName>
        <fullName evidence="1">Uncharacterized protein</fullName>
    </submittedName>
</protein>
<evidence type="ECO:0000313" key="1">
    <source>
        <dbReference type="EMBL" id="GBO20191.1"/>
    </source>
</evidence>
<accession>A0A4Y2V6M1</accession>
<evidence type="ECO:0000313" key="2">
    <source>
        <dbReference type="Proteomes" id="UP000499080"/>
    </source>
</evidence>
<dbReference type="EMBL" id="BGPR01043577">
    <property type="protein sequence ID" value="GBO20191.1"/>
    <property type="molecule type" value="Genomic_DNA"/>
</dbReference>
<keyword evidence="2" id="KW-1185">Reference proteome</keyword>
<organism evidence="1 2">
    <name type="scientific">Araneus ventricosus</name>
    <name type="common">Orbweaver spider</name>
    <name type="synonym">Epeira ventricosa</name>
    <dbReference type="NCBI Taxonomy" id="182803"/>
    <lineage>
        <taxon>Eukaryota</taxon>
        <taxon>Metazoa</taxon>
        <taxon>Ecdysozoa</taxon>
        <taxon>Arthropoda</taxon>
        <taxon>Chelicerata</taxon>
        <taxon>Arachnida</taxon>
        <taxon>Araneae</taxon>
        <taxon>Araneomorphae</taxon>
        <taxon>Entelegynae</taxon>
        <taxon>Araneoidea</taxon>
        <taxon>Araneidae</taxon>
        <taxon>Araneus</taxon>
    </lineage>
</organism>
<comment type="caution">
    <text evidence="1">The sequence shown here is derived from an EMBL/GenBank/DDBJ whole genome shotgun (WGS) entry which is preliminary data.</text>
</comment>